<dbReference type="InterPro" id="IPR032687">
    <property type="entry name" value="AraC-type_N"/>
</dbReference>
<name>A0ABX5JK41_9BACT</name>
<gene>
    <name evidence="5" type="ORF">B0175_10375</name>
</gene>
<sequence length="352" mass="41186">MNTIKNEAQLPIKSALMILGFLEKQSKFNTQQFLKEKNITPKNIAQENFTVGMSFLKEPLLKVMNEEKNYDILYNLSKCITPNSLGILGYLMIHSKTVYESLDNFCKFYPLIGEKMKLIFTSDDEGYKIVLHFYDENGILIDLDNYLVILHLFNIIHLISQIISKNIKPKQMNFIEKTPLLPLENNKILGIKSYFAQNENSIYFSKSIINTETTLSNEYLFKIFEKEAQNILNIKLSENGIKERVYKQILVSTNQLDISLESISYKIGLSSRVLQKRLKEENTTFSEILLEVRKKLAIYYLSKDIDIETISLNMGYFDLSTFYRAFKKWYGITPTKWKEKNSKTNTKNFEKY</sequence>
<keyword evidence="1" id="KW-0805">Transcription regulation</keyword>
<dbReference type="PANTHER" id="PTHR47894">
    <property type="entry name" value="HTH-TYPE TRANSCRIPTIONAL REGULATOR GADX"/>
    <property type="match status" value="1"/>
</dbReference>
<feature type="domain" description="HTH araC/xylS-type" evidence="4">
    <location>
        <begin position="243"/>
        <end position="340"/>
    </location>
</feature>
<dbReference type="SMART" id="SM00342">
    <property type="entry name" value="HTH_ARAC"/>
    <property type="match status" value="1"/>
</dbReference>
<keyword evidence="6" id="KW-1185">Reference proteome</keyword>
<keyword evidence="2" id="KW-0238">DNA-binding</keyword>
<evidence type="ECO:0000256" key="2">
    <source>
        <dbReference type="ARBA" id="ARBA00023125"/>
    </source>
</evidence>
<comment type="caution">
    <text evidence="5">The sequence shown here is derived from an EMBL/GenBank/DDBJ whole genome shotgun (WGS) entry which is preliminary data.</text>
</comment>
<reference evidence="5 6" key="1">
    <citation type="submission" date="2017-02" db="EMBL/GenBank/DDBJ databases">
        <title>Arcobacter lacus sp. nov., a new species isolated from reclaimed water.</title>
        <authorList>
            <person name="Figueras M.J."/>
            <person name="Perez-Cataluna A."/>
            <person name="Salas-Masso N."/>
        </authorList>
    </citation>
    <scope>NUCLEOTIDE SEQUENCE [LARGE SCALE GENOMIC DNA]</scope>
    <source>
        <strain evidence="5 6">RW43-9</strain>
    </source>
</reference>
<dbReference type="SUPFAM" id="SSF46689">
    <property type="entry name" value="Homeodomain-like"/>
    <property type="match status" value="1"/>
</dbReference>
<evidence type="ECO:0000313" key="5">
    <source>
        <dbReference type="EMBL" id="PUE64808.1"/>
    </source>
</evidence>
<dbReference type="InterPro" id="IPR020449">
    <property type="entry name" value="Tscrpt_reg_AraC-type_HTH"/>
</dbReference>
<organism evidence="5 6">
    <name type="scientific">Arcobacter lacus</name>
    <dbReference type="NCBI Taxonomy" id="1912876"/>
    <lineage>
        <taxon>Bacteria</taxon>
        <taxon>Pseudomonadati</taxon>
        <taxon>Campylobacterota</taxon>
        <taxon>Epsilonproteobacteria</taxon>
        <taxon>Campylobacterales</taxon>
        <taxon>Arcobacteraceae</taxon>
        <taxon>Arcobacter</taxon>
    </lineage>
</organism>
<dbReference type="Pfam" id="PF12625">
    <property type="entry name" value="Arabinose_bd"/>
    <property type="match status" value="1"/>
</dbReference>
<evidence type="ECO:0000256" key="1">
    <source>
        <dbReference type="ARBA" id="ARBA00023015"/>
    </source>
</evidence>
<dbReference type="EMBL" id="MUXF01000019">
    <property type="protein sequence ID" value="PUE64808.1"/>
    <property type="molecule type" value="Genomic_DNA"/>
</dbReference>
<evidence type="ECO:0000313" key="6">
    <source>
        <dbReference type="Proteomes" id="UP000251311"/>
    </source>
</evidence>
<dbReference type="Pfam" id="PF12833">
    <property type="entry name" value="HTH_18"/>
    <property type="match status" value="1"/>
</dbReference>
<proteinExistence type="predicted"/>
<dbReference type="InterPro" id="IPR018060">
    <property type="entry name" value="HTH_AraC"/>
</dbReference>
<dbReference type="InterPro" id="IPR009057">
    <property type="entry name" value="Homeodomain-like_sf"/>
</dbReference>
<dbReference type="Gene3D" id="1.10.10.60">
    <property type="entry name" value="Homeodomain-like"/>
    <property type="match status" value="1"/>
</dbReference>
<keyword evidence="3" id="KW-0804">Transcription</keyword>
<evidence type="ECO:0000259" key="4">
    <source>
        <dbReference type="PROSITE" id="PS01124"/>
    </source>
</evidence>
<accession>A0ABX5JK41</accession>
<evidence type="ECO:0000256" key="3">
    <source>
        <dbReference type="ARBA" id="ARBA00023163"/>
    </source>
</evidence>
<dbReference type="RefSeq" id="WP_108528480.1">
    <property type="nucleotide sequence ID" value="NZ_MUXF01000019.1"/>
</dbReference>
<dbReference type="PRINTS" id="PR00032">
    <property type="entry name" value="HTHARAC"/>
</dbReference>
<dbReference type="PROSITE" id="PS01124">
    <property type="entry name" value="HTH_ARAC_FAMILY_2"/>
    <property type="match status" value="1"/>
</dbReference>
<dbReference type="Proteomes" id="UP000251311">
    <property type="component" value="Unassembled WGS sequence"/>
</dbReference>
<protein>
    <recommendedName>
        <fullName evidence="4">HTH araC/xylS-type domain-containing protein</fullName>
    </recommendedName>
</protein>
<dbReference type="PANTHER" id="PTHR47894:SF1">
    <property type="entry name" value="HTH-TYPE TRANSCRIPTIONAL REGULATOR VQSM"/>
    <property type="match status" value="1"/>
</dbReference>